<dbReference type="PRINTS" id="PR00081">
    <property type="entry name" value="GDHRDH"/>
</dbReference>
<dbReference type="EMBL" id="JARKIF010000002">
    <property type="protein sequence ID" value="KAJ7646887.1"/>
    <property type="molecule type" value="Genomic_DNA"/>
</dbReference>
<organism evidence="5 6">
    <name type="scientific">Roridomyces roridus</name>
    <dbReference type="NCBI Taxonomy" id="1738132"/>
    <lineage>
        <taxon>Eukaryota</taxon>
        <taxon>Fungi</taxon>
        <taxon>Dikarya</taxon>
        <taxon>Basidiomycota</taxon>
        <taxon>Agaricomycotina</taxon>
        <taxon>Agaricomycetes</taxon>
        <taxon>Agaricomycetidae</taxon>
        <taxon>Agaricales</taxon>
        <taxon>Marasmiineae</taxon>
        <taxon>Mycenaceae</taxon>
        <taxon>Roridomyces</taxon>
    </lineage>
</organism>
<dbReference type="Gene3D" id="3.40.50.720">
    <property type="entry name" value="NAD(P)-binding Rossmann-like Domain"/>
    <property type="match status" value="1"/>
</dbReference>
<comment type="similarity">
    <text evidence="1 4">Belongs to the short-chain dehydrogenases/reductases (SDR) family.</text>
</comment>
<gene>
    <name evidence="5" type="ORF">FB45DRAFT_183564</name>
</gene>
<dbReference type="InterPro" id="IPR002347">
    <property type="entry name" value="SDR_fam"/>
</dbReference>
<dbReference type="PANTHER" id="PTHR44169:SF6">
    <property type="entry name" value="NADPH-DEPENDENT 1-ACYLDIHYDROXYACETONE PHOSPHATE REDUCTASE"/>
    <property type="match status" value="1"/>
</dbReference>
<evidence type="ECO:0000313" key="6">
    <source>
        <dbReference type="Proteomes" id="UP001221142"/>
    </source>
</evidence>
<evidence type="ECO:0000313" key="5">
    <source>
        <dbReference type="EMBL" id="KAJ7646887.1"/>
    </source>
</evidence>
<dbReference type="GO" id="GO:0016491">
    <property type="term" value="F:oxidoreductase activity"/>
    <property type="evidence" value="ECO:0007669"/>
    <property type="project" value="UniProtKB-KW"/>
</dbReference>
<dbReference type="InterPro" id="IPR036291">
    <property type="entry name" value="NAD(P)-bd_dom_sf"/>
</dbReference>
<dbReference type="PROSITE" id="PS00061">
    <property type="entry name" value="ADH_SHORT"/>
    <property type="match status" value="1"/>
</dbReference>
<dbReference type="InterPro" id="IPR020904">
    <property type="entry name" value="Sc_DH/Rdtase_CS"/>
</dbReference>
<sequence length="281" mass="30725">MPDVVLITGCSNGGIGAALARCFLNKGYIVYATARSLKALSDLDHPNVRKLVLDVTSQESVAAAVEQVYGETEGIDILISNAGFSHVGTLLDTPYEEGAKVMETNFFGFVRLVKHIVPRMGKRGKGTVVAIGSILGELATPFQGFYNASKAALHSYTETLRMECTHINVKVVLVSPGSIKSNICANSHYTLPDDSLFKALEKQIRFILFQSQSEEFGVMDTDSFAKTVVSKVSSTSPPQYITLGGFTRIWGWLKWLPRTTAEALLWKIHLKEPKSEPKSGH</sequence>
<reference evidence="5" key="1">
    <citation type="submission" date="2023-03" db="EMBL/GenBank/DDBJ databases">
        <title>Massive genome expansion in bonnet fungi (Mycena s.s.) driven by repeated elements and novel gene families across ecological guilds.</title>
        <authorList>
            <consortium name="Lawrence Berkeley National Laboratory"/>
            <person name="Harder C.B."/>
            <person name="Miyauchi S."/>
            <person name="Viragh M."/>
            <person name="Kuo A."/>
            <person name="Thoen E."/>
            <person name="Andreopoulos B."/>
            <person name="Lu D."/>
            <person name="Skrede I."/>
            <person name="Drula E."/>
            <person name="Henrissat B."/>
            <person name="Morin E."/>
            <person name="Kohler A."/>
            <person name="Barry K."/>
            <person name="LaButti K."/>
            <person name="Morin E."/>
            <person name="Salamov A."/>
            <person name="Lipzen A."/>
            <person name="Mereny Z."/>
            <person name="Hegedus B."/>
            <person name="Baldrian P."/>
            <person name="Stursova M."/>
            <person name="Weitz H."/>
            <person name="Taylor A."/>
            <person name="Grigoriev I.V."/>
            <person name="Nagy L.G."/>
            <person name="Martin F."/>
            <person name="Kauserud H."/>
        </authorList>
    </citation>
    <scope>NUCLEOTIDE SEQUENCE</scope>
    <source>
        <strain evidence="5">9284</strain>
    </source>
</reference>
<evidence type="ECO:0000256" key="1">
    <source>
        <dbReference type="ARBA" id="ARBA00006484"/>
    </source>
</evidence>
<dbReference type="SUPFAM" id="SSF51735">
    <property type="entry name" value="NAD(P)-binding Rossmann-fold domains"/>
    <property type="match status" value="1"/>
</dbReference>
<keyword evidence="6" id="KW-1185">Reference proteome</keyword>
<comment type="caution">
    <text evidence="5">The sequence shown here is derived from an EMBL/GenBank/DDBJ whole genome shotgun (WGS) entry which is preliminary data.</text>
</comment>
<keyword evidence="2" id="KW-0521">NADP</keyword>
<evidence type="ECO:0000256" key="3">
    <source>
        <dbReference type="ARBA" id="ARBA00023002"/>
    </source>
</evidence>
<protein>
    <submittedName>
        <fullName evidence="5">Uncharacterized protein</fullName>
    </submittedName>
</protein>
<proteinExistence type="inferred from homology"/>
<dbReference type="PRINTS" id="PR00080">
    <property type="entry name" value="SDRFAMILY"/>
</dbReference>
<dbReference type="Proteomes" id="UP001221142">
    <property type="component" value="Unassembled WGS sequence"/>
</dbReference>
<dbReference type="PANTHER" id="PTHR44169">
    <property type="entry name" value="NADPH-DEPENDENT 1-ACYLDIHYDROXYACETONE PHOSPHATE REDUCTASE"/>
    <property type="match status" value="1"/>
</dbReference>
<evidence type="ECO:0000256" key="4">
    <source>
        <dbReference type="RuleBase" id="RU000363"/>
    </source>
</evidence>
<accession>A0AAD7CEQ1</accession>
<name>A0AAD7CEQ1_9AGAR</name>
<dbReference type="CDD" id="cd05374">
    <property type="entry name" value="17beta-HSD-like_SDR_c"/>
    <property type="match status" value="1"/>
</dbReference>
<evidence type="ECO:0000256" key="2">
    <source>
        <dbReference type="ARBA" id="ARBA00022857"/>
    </source>
</evidence>
<dbReference type="AlphaFoldDB" id="A0AAD7CEQ1"/>
<dbReference type="Pfam" id="PF00106">
    <property type="entry name" value="adh_short"/>
    <property type="match status" value="1"/>
</dbReference>
<keyword evidence="3" id="KW-0560">Oxidoreductase</keyword>